<keyword evidence="1" id="KW-0808">Transferase</keyword>
<sequence>MRNNLNPQQQETLTRFDRNMTVTLSMKAALTETNYLNLLLEFYLATASWINNLAVCSTNNEAPNSFIQLKLQGNESNYFKSKPSPLLQWY</sequence>
<evidence type="ECO:0000313" key="5">
    <source>
        <dbReference type="Proteomes" id="UP000194236"/>
    </source>
</evidence>
<accession>A0A1Y3ANL7</accession>
<organism evidence="4 5">
    <name type="scientific">Euroglyphus maynei</name>
    <name type="common">Mayne's house dust mite</name>
    <dbReference type="NCBI Taxonomy" id="6958"/>
    <lineage>
        <taxon>Eukaryota</taxon>
        <taxon>Metazoa</taxon>
        <taxon>Ecdysozoa</taxon>
        <taxon>Arthropoda</taxon>
        <taxon>Chelicerata</taxon>
        <taxon>Arachnida</taxon>
        <taxon>Acari</taxon>
        <taxon>Acariformes</taxon>
        <taxon>Sarcoptiformes</taxon>
        <taxon>Astigmata</taxon>
        <taxon>Psoroptidia</taxon>
        <taxon>Analgoidea</taxon>
        <taxon>Pyroglyphidae</taxon>
        <taxon>Pyroglyphinae</taxon>
        <taxon>Euroglyphus</taxon>
    </lineage>
</organism>
<dbReference type="GO" id="GO:0034450">
    <property type="term" value="F:ubiquitin-ubiquitin ligase activity"/>
    <property type="evidence" value="ECO:0007669"/>
    <property type="project" value="InterPro"/>
</dbReference>
<name>A0A1Y3ANL7_EURMA</name>
<dbReference type="EMBL" id="MUJZ01070672">
    <property type="protein sequence ID" value="OTF69414.1"/>
    <property type="molecule type" value="Genomic_DNA"/>
</dbReference>
<feature type="domain" description="Ubiquitin conjugation factor E4 core" evidence="3">
    <location>
        <begin position="3"/>
        <end position="87"/>
    </location>
</feature>
<keyword evidence="2" id="KW-0833">Ubl conjugation pathway</keyword>
<evidence type="ECO:0000259" key="3">
    <source>
        <dbReference type="Pfam" id="PF10408"/>
    </source>
</evidence>
<proteinExistence type="predicted"/>
<evidence type="ECO:0000313" key="4">
    <source>
        <dbReference type="EMBL" id="OTF69414.1"/>
    </source>
</evidence>
<keyword evidence="5" id="KW-1185">Reference proteome</keyword>
<dbReference type="GO" id="GO:0016567">
    <property type="term" value="P:protein ubiquitination"/>
    <property type="evidence" value="ECO:0007669"/>
    <property type="project" value="InterPro"/>
</dbReference>
<reference evidence="4 5" key="1">
    <citation type="submission" date="2017-03" db="EMBL/GenBank/DDBJ databases">
        <title>Genome Survey of Euroglyphus maynei.</title>
        <authorList>
            <person name="Arlian L.G."/>
            <person name="Morgan M.S."/>
            <person name="Rider S.D."/>
        </authorList>
    </citation>
    <scope>NUCLEOTIDE SEQUENCE [LARGE SCALE GENOMIC DNA]</scope>
    <source>
        <strain evidence="4">Arlian Lab</strain>
        <tissue evidence="4">Whole body</tissue>
    </source>
</reference>
<protein>
    <recommendedName>
        <fullName evidence="3">Ubiquitin conjugation factor E4 core domain-containing protein</fullName>
    </recommendedName>
</protein>
<dbReference type="GO" id="GO:0000151">
    <property type="term" value="C:ubiquitin ligase complex"/>
    <property type="evidence" value="ECO:0007669"/>
    <property type="project" value="InterPro"/>
</dbReference>
<dbReference type="AlphaFoldDB" id="A0A1Y3ANL7"/>
<evidence type="ECO:0000256" key="1">
    <source>
        <dbReference type="ARBA" id="ARBA00022679"/>
    </source>
</evidence>
<comment type="caution">
    <text evidence="4">The sequence shown here is derived from an EMBL/GenBank/DDBJ whole genome shotgun (WGS) entry which is preliminary data.</text>
</comment>
<dbReference type="InterPro" id="IPR019474">
    <property type="entry name" value="Ub_conjug_fac_E4_core"/>
</dbReference>
<evidence type="ECO:0000256" key="2">
    <source>
        <dbReference type="ARBA" id="ARBA00022786"/>
    </source>
</evidence>
<dbReference type="Proteomes" id="UP000194236">
    <property type="component" value="Unassembled WGS sequence"/>
</dbReference>
<gene>
    <name evidence="4" type="ORF">BLA29_005699</name>
</gene>
<dbReference type="GO" id="GO:0006511">
    <property type="term" value="P:ubiquitin-dependent protein catabolic process"/>
    <property type="evidence" value="ECO:0007669"/>
    <property type="project" value="InterPro"/>
</dbReference>
<dbReference type="Pfam" id="PF10408">
    <property type="entry name" value="Ufd2P_core"/>
    <property type="match status" value="1"/>
</dbReference>